<gene>
    <name evidence="7" type="ORF">LWF01_00430</name>
</gene>
<dbReference type="Pfam" id="PF01467">
    <property type="entry name" value="CTP_transf_like"/>
    <property type="match status" value="1"/>
</dbReference>
<evidence type="ECO:0000256" key="1">
    <source>
        <dbReference type="ARBA" id="ARBA00022679"/>
    </source>
</evidence>
<evidence type="ECO:0000259" key="6">
    <source>
        <dbReference type="Pfam" id="PF01467"/>
    </source>
</evidence>
<evidence type="ECO:0000313" key="8">
    <source>
        <dbReference type="Proteomes" id="UP001209083"/>
    </source>
</evidence>
<evidence type="ECO:0000313" key="7">
    <source>
        <dbReference type="EMBL" id="WGW12267.1"/>
    </source>
</evidence>
<keyword evidence="4" id="KW-0119">Carbohydrate metabolism</keyword>
<evidence type="ECO:0000256" key="2">
    <source>
        <dbReference type="ARBA" id="ARBA00022695"/>
    </source>
</evidence>
<dbReference type="Gene3D" id="3.40.1190.20">
    <property type="match status" value="1"/>
</dbReference>
<feature type="domain" description="Cytidyltransferase-like" evidence="6">
    <location>
        <begin position="333"/>
        <end position="426"/>
    </location>
</feature>
<accession>A0ABY8QTK5</accession>
<dbReference type="Pfam" id="PF00294">
    <property type="entry name" value="PfkB"/>
    <property type="match status" value="1"/>
</dbReference>
<proteinExistence type="predicted"/>
<dbReference type="InterPro" id="IPR014729">
    <property type="entry name" value="Rossmann-like_a/b/a_fold"/>
</dbReference>
<keyword evidence="1" id="KW-0808">Transferase</keyword>
<dbReference type="EMBL" id="CP090958">
    <property type="protein sequence ID" value="WGW12267.1"/>
    <property type="molecule type" value="Genomic_DNA"/>
</dbReference>
<dbReference type="SUPFAM" id="SSF53613">
    <property type="entry name" value="Ribokinase-like"/>
    <property type="match status" value="1"/>
</dbReference>
<evidence type="ECO:0000259" key="5">
    <source>
        <dbReference type="Pfam" id="PF00294"/>
    </source>
</evidence>
<dbReference type="SUPFAM" id="SSF52374">
    <property type="entry name" value="Nucleotidylyl transferase"/>
    <property type="match status" value="1"/>
</dbReference>
<dbReference type="NCBIfam" id="TIGR00125">
    <property type="entry name" value="cyt_tran_rel"/>
    <property type="match status" value="1"/>
</dbReference>
<dbReference type="RefSeq" id="WP_349639066.1">
    <property type="nucleotide sequence ID" value="NZ_CP090958.1"/>
</dbReference>
<dbReference type="InterPro" id="IPR050385">
    <property type="entry name" value="Archaeal_FAD_synthase"/>
</dbReference>
<reference evidence="7 8" key="1">
    <citation type="submission" date="2023-05" db="EMBL/GenBank/DDBJ databases">
        <title>Lithophilousrod everest ZFBP1038 complete genpme.</title>
        <authorList>
            <person name="Tian M."/>
        </authorList>
    </citation>
    <scope>NUCLEOTIDE SEQUENCE [LARGE SCALE GENOMIC DNA]</scope>
    <source>
        <strain evidence="7 8">ZFBP1038</strain>
    </source>
</reference>
<keyword evidence="8" id="KW-1185">Reference proteome</keyword>
<keyword evidence="3" id="KW-0511">Multifunctional enzyme</keyword>
<dbReference type="InterPro" id="IPR029056">
    <property type="entry name" value="Ribokinase-like"/>
</dbReference>
<dbReference type="PANTHER" id="PTHR43793">
    <property type="entry name" value="FAD SYNTHASE"/>
    <property type="match status" value="1"/>
</dbReference>
<feature type="domain" description="Carbohydrate kinase PfkB" evidence="5">
    <location>
        <begin position="8"/>
        <end position="293"/>
    </location>
</feature>
<sequence length="463" mass="48337">MSAQRGTTRIAVVGDVLLDVDLSGSSNRLCPDSPAPVVDIDATERRAGGAGLVARMLRRDGREVSLVTVLSDDESATELREHLRDIDLIAGPSGAATPVKTRLQSAGQSVARFDVGCSRPPLPEVTDEMLAAVESADAVIVSDYGRRLTENPRLRQVLERKAARSPVVWDPHPSGAPPVPGVAVATPNLSEAQRASGVAGDDIPAVAEAADILRAEWKCESLVVTLGSRGALIAHGRRDVGVPQVISAPLDSQGDACGAGDRFVASLTADLASGAGHPEAVARAVRESSAYLAAGGISTLNRIADPGQLAGQYVDAQRIATSTRDAGGTVVATGGCFDLMHAGHARTLAAARQLGDCLIVCLNSDASIKRLKGAERPIIGEHDRVELLNALECVDAVVVFDEDTPEKTLESLRPDLWVKGGDYSADQLPESRLLASWGGRTVTVPFYPARSTSRLAAALAEVG</sequence>
<evidence type="ECO:0000256" key="3">
    <source>
        <dbReference type="ARBA" id="ARBA00023268"/>
    </source>
</evidence>
<organism evidence="7 8">
    <name type="scientific">Saxibacter everestensis</name>
    <dbReference type="NCBI Taxonomy" id="2909229"/>
    <lineage>
        <taxon>Bacteria</taxon>
        <taxon>Bacillati</taxon>
        <taxon>Actinomycetota</taxon>
        <taxon>Actinomycetes</taxon>
        <taxon>Micrococcales</taxon>
        <taxon>Brevibacteriaceae</taxon>
        <taxon>Saxibacter</taxon>
    </lineage>
</organism>
<evidence type="ECO:0000256" key="4">
    <source>
        <dbReference type="ARBA" id="ARBA00023277"/>
    </source>
</evidence>
<dbReference type="Gene3D" id="3.40.50.620">
    <property type="entry name" value="HUPs"/>
    <property type="match status" value="1"/>
</dbReference>
<dbReference type="InterPro" id="IPR004821">
    <property type="entry name" value="Cyt_trans-like"/>
</dbReference>
<keyword evidence="2" id="KW-0548">Nucleotidyltransferase</keyword>
<dbReference type="GO" id="GO:0016301">
    <property type="term" value="F:kinase activity"/>
    <property type="evidence" value="ECO:0007669"/>
    <property type="project" value="UniProtKB-KW"/>
</dbReference>
<protein>
    <submittedName>
        <fullName evidence="7">PfkB family carbohydrate kinase</fullName>
    </submittedName>
</protein>
<name>A0ABY8QTK5_9MICO</name>
<dbReference type="InterPro" id="IPR011611">
    <property type="entry name" value="PfkB_dom"/>
</dbReference>
<keyword evidence="7" id="KW-0418">Kinase</keyword>
<dbReference type="PANTHER" id="PTHR43793:SF2">
    <property type="entry name" value="BIFUNCTIONAL PROTEIN HLDE"/>
    <property type="match status" value="1"/>
</dbReference>
<dbReference type="Proteomes" id="UP001209083">
    <property type="component" value="Chromosome"/>
</dbReference>